<gene>
    <name evidence="2" type="ORF">TSUD_206670</name>
</gene>
<feature type="compositionally biased region" description="Basic and acidic residues" evidence="1">
    <location>
        <begin position="1"/>
        <end position="10"/>
    </location>
</feature>
<organism evidence="2 3">
    <name type="scientific">Trifolium subterraneum</name>
    <name type="common">Subterranean clover</name>
    <dbReference type="NCBI Taxonomy" id="3900"/>
    <lineage>
        <taxon>Eukaryota</taxon>
        <taxon>Viridiplantae</taxon>
        <taxon>Streptophyta</taxon>
        <taxon>Embryophyta</taxon>
        <taxon>Tracheophyta</taxon>
        <taxon>Spermatophyta</taxon>
        <taxon>Magnoliopsida</taxon>
        <taxon>eudicotyledons</taxon>
        <taxon>Gunneridae</taxon>
        <taxon>Pentapetalae</taxon>
        <taxon>rosids</taxon>
        <taxon>fabids</taxon>
        <taxon>Fabales</taxon>
        <taxon>Fabaceae</taxon>
        <taxon>Papilionoideae</taxon>
        <taxon>50 kb inversion clade</taxon>
        <taxon>NPAAA clade</taxon>
        <taxon>Hologalegina</taxon>
        <taxon>IRL clade</taxon>
        <taxon>Trifolieae</taxon>
        <taxon>Trifolium</taxon>
    </lineage>
</organism>
<proteinExistence type="predicted"/>
<feature type="region of interest" description="Disordered" evidence="1">
    <location>
        <begin position="1"/>
        <end position="22"/>
    </location>
</feature>
<dbReference type="AlphaFoldDB" id="A0A2Z6N111"/>
<evidence type="ECO:0000256" key="1">
    <source>
        <dbReference type="SAM" id="MobiDB-lite"/>
    </source>
</evidence>
<name>A0A2Z6N111_TRISU</name>
<evidence type="ECO:0000313" key="3">
    <source>
        <dbReference type="Proteomes" id="UP000242715"/>
    </source>
</evidence>
<evidence type="ECO:0000313" key="2">
    <source>
        <dbReference type="EMBL" id="GAU37431.1"/>
    </source>
</evidence>
<dbReference type="OrthoDB" id="10557484at2759"/>
<dbReference type="EMBL" id="DF973672">
    <property type="protein sequence ID" value="GAU37431.1"/>
    <property type="molecule type" value="Genomic_DNA"/>
</dbReference>
<keyword evidence="3" id="KW-1185">Reference proteome</keyword>
<reference evidence="3" key="1">
    <citation type="journal article" date="2017" name="Front. Plant Sci.">
        <title>Climate Clever Clovers: New Paradigm to Reduce the Environmental Footprint of Ruminants by Breeding Low Methanogenic Forages Utilizing Haplotype Variation.</title>
        <authorList>
            <person name="Kaur P."/>
            <person name="Appels R."/>
            <person name="Bayer P.E."/>
            <person name="Keeble-Gagnere G."/>
            <person name="Wang J."/>
            <person name="Hirakawa H."/>
            <person name="Shirasawa K."/>
            <person name="Vercoe P."/>
            <person name="Stefanova K."/>
            <person name="Durmic Z."/>
            <person name="Nichols P."/>
            <person name="Revell C."/>
            <person name="Isobe S.N."/>
            <person name="Edwards D."/>
            <person name="Erskine W."/>
        </authorList>
    </citation>
    <scope>NUCLEOTIDE SEQUENCE [LARGE SCALE GENOMIC DNA]</scope>
    <source>
        <strain evidence="3">cv. Daliak</strain>
    </source>
</reference>
<sequence length="87" mass="9907">MGKTNPELRSKFRKIKNPNNNNTVEAVENVEQQEPPIQNFAAELLQVTRHTNQLLTHICTQLDVIVGELLKDKMERIYTAPVVVVPT</sequence>
<dbReference type="Proteomes" id="UP000242715">
    <property type="component" value="Unassembled WGS sequence"/>
</dbReference>
<protein>
    <submittedName>
        <fullName evidence="2">Uncharacterized protein</fullName>
    </submittedName>
</protein>
<accession>A0A2Z6N111</accession>